<evidence type="ECO:0000313" key="2">
    <source>
        <dbReference type="Proteomes" id="UP000292423"/>
    </source>
</evidence>
<name>A0A4Q7YP89_9GAMM</name>
<gene>
    <name evidence="1" type="ORF">EV700_2439</name>
</gene>
<keyword evidence="1" id="KW-0282">Flagellum</keyword>
<keyword evidence="2" id="KW-1185">Reference proteome</keyword>
<proteinExistence type="predicted"/>
<accession>A0A4Q7YP89</accession>
<dbReference type="AlphaFoldDB" id="A0A4Q7YP89"/>
<keyword evidence="1" id="KW-0966">Cell projection</keyword>
<dbReference type="OrthoDB" id="6982538at2"/>
<protein>
    <submittedName>
        <fullName evidence="1">Flagellar basal body rod protein FlgB</fullName>
    </submittedName>
</protein>
<evidence type="ECO:0000313" key="1">
    <source>
        <dbReference type="EMBL" id="RZU38505.1"/>
    </source>
</evidence>
<comment type="caution">
    <text evidence="1">The sequence shown here is derived from an EMBL/GenBank/DDBJ whole genome shotgun (WGS) entry which is preliminary data.</text>
</comment>
<organism evidence="1 2">
    <name type="scientific">Fluviicoccus keumensis</name>
    <dbReference type="NCBI Taxonomy" id="1435465"/>
    <lineage>
        <taxon>Bacteria</taxon>
        <taxon>Pseudomonadati</taxon>
        <taxon>Pseudomonadota</taxon>
        <taxon>Gammaproteobacteria</taxon>
        <taxon>Moraxellales</taxon>
        <taxon>Moraxellaceae</taxon>
        <taxon>Fluviicoccus</taxon>
    </lineage>
</organism>
<dbReference type="EMBL" id="SHKX01000013">
    <property type="protein sequence ID" value="RZU38505.1"/>
    <property type="molecule type" value="Genomic_DNA"/>
</dbReference>
<sequence length="124" mass="12888">MNDAITGIDAVSLAMKLEEARARVAARNIALASVPGSTALRFDSLGAQKILQAALADPEGFASAVHALARQDLQGRIRQAPEPSGISLDAEVAEVSAASGRYQALADVVSRQFAIMQMAIKGAK</sequence>
<reference evidence="1 2" key="1">
    <citation type="submission" date="2019-02" db="EMBL/GenBank/DDBJ databases">
        <title>Genomic Encyclopedia of Type Strains, Phase IV (KMG-IV): sequencing the most valuable type-strain genomes for metagenomic binning, comparative biology and taxonomic classification.</title>
        <authorList>
            <person name="Goeker M."/>
        </authorList>
    </citation>
    <scope>NUCLEOTIDE SEQUENCE [LARGE SCALE GENOMIC DNA]</scope>
    <source>
        <strain evidence="1 2">DSM 105135</strain>
    </source>
</reference>
<dbReference type="RefSeq" id="WP_130414125.1">
    <property type="nucleotide sequence ID" value="NZ_SHKX01000013.1"/>
</dbReference>
<dbReference type="Proteomes" id="UP000292423">
    <property type="component" value="Unassembled WGS sequence"/>
</dbReference>
<keyword evidence="1" id="KW-0969">Cilium</keyword>